<evidence type="ECO:0000256" key="1">
    <source>
        <dbReference type="SAM" id="MobiDB-lite"/>
    </source>
</evidence>
<comment type="caution">
    <text evidence="2">The sequence shown here is derived from an EMBL/GenBank/DDBJ whole genome shotgun (WGS) entry which is preliminary data.</text>
</comment>
<accession>A0A6L2J105</accession>
<dbReference type="GO" id="GO:0003964">
    <property type="term" value="F:RNA-directed DNA polymerase activity"/>
    <property type="evidence" value="ECO:0007669"/>
    <property type="project" value="UniProtKB-KW"/>
</dbReference>
<keyword evidence="2" id="KW-0548">Nucleotidyltransferase</keyword>
<feature type="region of interest" description="Disordered" evidence="1">
    <location>
        <begin position="114"/>
        <end position="178"/>
    </location>
</feature>
<feature type="compositionally biased region" description="Polar residues" evidence="1">
    <location>
        <begin position="168"/>
        <end position="178"/>
    </location>
</feature>
<evidence type="ECO:0000313" key="2">
    <source>
        <dbReference type="EMBL" id="GEU30280.1"/>
    </source>
</evidence>
<protein>
    <submittedName>
        <fullName evidence="2">Reverse transcriptase domain-containing protein</fullName>
    </submittedName>
</protein>
<proteinExistence type="predicted"/>
<keyword evidence="2" id="KW-0695">RNA-directed DNA polymerase</keyword>
<dbReference type="AlphaFoldDB" id="A0A6L2J105"/>
<gene>
    <name evidence="2" type="ORF">Tci_002258</name>
</gene>
<name>A0A6L2J105_TANCI</name>
<keyword evidence="2" id="KW-0808">Transferase</keyword>
<sequence>MADNRTMEELLQAPTEGYGEAIFIPEINADHFEIKTNLLQLVQANPCHGFEREKPYTHINNFKRITSTLKFRDVRNDVIKLMMFLYSLEGNARVWYDKEPPNSILTWEDLNQSSTASTLPSNTIPNPKGEMKAITTRSGVAYEGTSIPTPKKVVEQDTDETTDKEQSHPASSYPNSGT</sequence>
<organism evidence="2">
    <name type="scientific">Tanacetum cinerariifolium</name>
    <name type="common">Dalmatian daisy</name>
    <name type="synonym">Chrysanthemum cinerariifolium</name>
    <dbReference type="NCBI Taxonomy" id="118510"/>
    <lineage>
        <taxon>Eukaryota</taxon>
        <taxon>Viridiplantae</taxon>
        <taxon>Streptophyta</taxon>
        <taxon>Embryophyta</taxon>
        <taxon>Tracheophyta</taxon>
        <taxon>Spermatophyta</taxon>
        <taxon>Magnoliopsida</taxon>
        <taxon>eudicotyledons</taxon>
        <taxon>Gunneridae</taxon>
        <taxon>Pentapetalae</taxon>
        <taxon>asterids</taxon>
        <taxon>campanulids</taxon>
        <taxon>Asterales</taxon>
        <taxon>Asteraceae</taxon>
        <taxon>Asteroideae</taxon>
        <taxon>Anthemideae</taxon>
        <taxon>Anthemidinae</taxon>
        <taxon>Tanacetum</taxon>
    </lineage>
</organism>
<dbReference type="EMBL" id="BKCJ010000144">
    <property type="protein sequence ID" value="GEU30280.1"/>
    <property type="molecule type" value="Genomic_DNA"/>
</dbReference>
<reference evidence="2" key="1">
    <citation type="journal article" date="2019" name="Sci. Rep.">
        <title>Draft genome of Tanacetum cinerariifolium, the natural source of mosquito coil.</title>
        <authorList>
            <person name="Yamashiro T."/>
            <person name="Shiraishi A."/>
            <person name="Satake H."/>
            <person name="Nakayama K."/>
        </authorList>
    </citation>
    <scope>NUCLEOTIDE SEQUENCE</scope>
</reference>
<feature type="compositionally biased region" description="Polar residues" evidence="1">
    <location>
        <begin position="114"/>
        <end position="125"/>
    </location>
</feature>